<feature type="compositionally biased region" description="Acidic residues" evidence="1">
    <location>
        <begin position="81"/>
        <end position="109"/>
    </location>
</feature>
<evidence type="ECO:0000313" key="3">
    <source>
        <dbReference type="EMBL" id="GFG75847.1"/>
    </source>
</evidence>
<feature type="compositionally biased region" description="Basic and acidic residues" evidence="1">
    <location>
        <begin position="48"/>
        <end position="64"/>
    </location>
</feature>
<dbReference type="EMBL" id="BLKW01000004">
    <property type="protein sequence ID" value="GFG75847.1"/>
    <property type="molecule type" value="Genomic_DNA"/>
</dbReference>
<dbReference type="PANTHER" id="PTHR43252">
    <property type="entry name" value="TRANSCRIPTIONAL REGULATOR YQJI"/>
    <property type="match status" value="1"/>
</dbReference>
<feature type="region of interest" description="Disordered" evidence="1">
    <location>
        <begin position="1"/>
        <end position="278"/>
    </location>
</feature>
<feature type="compositionally biased region" description="Basic residues" evidence="1">
    <location>
        <begin position="163"/>
        <end position="189"/>
    </location>
</feature>
<feature type="compositionally biased region" description="Basic and acidic residues" evidence="1">
    <location>
        <begin position="128"/>
        <end position="141"/>
    </location>
</feature>
<dbReference type="Pfam" id="PF03551">
    <property type="entry name" value="PadR"/>
    <property type="match status" value="1"/>
</dbReference>
<feature type="compositionally biased region" description="Basic residues" evidence="1">
    <location>
        <begin position="265"/>
        <end position="277"/>
    </location>
</feature>
<name>A0A7I9Y1J9_9MYCO</name>
<feature type="compositionally biased region" description="Basic and acidic residues" evidence="1">
    <location>
        <begin position="9"/>
        <end position="22"/>
    </location>
</feature>
<dbReference type="SUPFAM" id="SSF46785">
    <property type="entry name" value="Winged helix' DNA-binding domain"/>
    <property type="match status" value="1"/>
</dbReference>
<organism evidence="3 4">
    <name type="scientific">Mycobacterium botniense</name>
    <dbReference type="NCBI Taxonomy" id="84962"/>
    <lineage>
        <taxon>Bacteria</taxon>
        <taxon>Bacillati</taxon>
        <taxon>Actinomycetota</taxon>
        <taxon>Actinomycetes</taxon>
        <taxon>Mycobacteriales</taxon>
        <taxon>Mycobacteriaceae</taxon>
        <taxon>Mycobacterium</taxon>
    </lineage>
</organism>
<reference evidence="3 4" key="1">
    <citation type="journal article" date="2019" name="Emerg. Microbes Infect.">
        <title>Comprehensive subspecies identification of 175 nontuberculous mycobacteria species based on 7547 genomic profiles.</title>
        <authorList>
            <person name="Matsumoto Y."/>
            <person name="Kinjo T."/>
            <person name="Motooka D."/>
            <person name="Nabeya D."/>
            <person name="Jung N."/>
            <person name="Uechi K."/>
            <person name="Horii T."/>
            <person name="Iida T."/>
            <person name="Fujita J."/>
            <person name="Nakamura S."/>
        </authorList>
    </citation>
    <scope>NUCLEOTIDE SEQUENCE [LARGE SCALE GENOMIC DNA]</scope>
    <source>
        <strain evidence="3 4">JCM 17322</strain>
    </source>
</reference>
<feature type="domain" description="Transcription regulator PadR N-terminal" evidence="2">
    <location>
        <begin position="285"/>
        <end position="354"/>
    </location>
</feature>
<feature type="compositionally biased region" description="Basic and acidic residues" evidence="1">
    <location>
        <begin position="215"/>
        <end position="233"/>
    </location>
</feature>
<proteinExistence type="predicted"/>
<dbReference type="CDD" id="cd00090">
    <property type="entry name" value="HTH_ARSR"/>
    <property type="match status" value="1"/>
</dbReference>
<accession>A0A7I9Y1J9</accession>
<dbReference type="InterPro" id="IPR036388">
    <property type="entry name" value="WH-like_DNA-bd_sf"/>
</dbReference>
<feature type="compositionally biased region" description="Pro residues" evidence="1">
    <location>
        <begin position="200"/>
        <end position="214"/>
    </location>
</feature>
<dbReference type="PANTHER" id="PTHR43252:SF2">
    <property type="entry name" value="TRANSCRIPTION REGULATOR, PADR-LIKE FAMILY"/>
    <property type="match status" value="1"/>
</dbReference>
<dbReference type="Gene3D" id="1.10.10.10">
    <property type="entry name" value="Winged helix-like DNA-binding domain superfamily/Winged helix DNA-binding domain"/>
    <property type="match status" value="1"/>
</dbReference>
<protein>
    <recommendedName>
        <fullName evidence="2">Transcription regulator PadR N-terminal domain-containing protein</fullName>
    </recommendedName>
</protein>
<dbReference type="InterPro" id="IPR011991">
    <property type="entry name" value="ArsR-like_HTH"/>
</dbReference>
<dbReference type="InterPro" id="IPR005149">
    <property type="entry name" value="Tscrpt_reg_PadR_N"/>
</dbReference>
<keyword evidence="4" id="KW-1185">Reference proteome</keyword>
<comment type="caution">
    <text evidence="3">The sequence shown here is derived from an EMBL/GenBank/DDBJ whole genome shotgun (WGS) entry which is preliminary data.</text>
</comment>
<sequence length="420" mass="45724">MTEPQTSSDHPHGRSKKDKDKAAQVTDPLTRGESADRNIETPVELEAGADHRPLSPTARPHEYGEPSEDLDLYQDKHPIEADWEPDYEEESVLEPDDEEEPDYDDETDLEPYYGEEPGFGPGFAPGDDPQHRPGLGHREPKLAPGPKHGPGRPAGPPHEHGPKKGPGKKAPGKKVPGKKAPGPKKHRGHLPPPPHEHGPGHPPPPAEGPPPPPHAIRDAEHPHGHGREHHREANGPAPDFGLGPGAGFGPGPGFGFGIGLGREGRGRRRGGPGRRGRRGDVRAAILALLAEHPMHGYEMIQEIAERSRDMWRPSPGSVYPTLQLLEDEGLIVGSETEGNKRRFELTDEGRAAAEKIKTPPWEEITEDADQDQVNLRAALGQLYGAVVQSVYAATGEQQQRVVAILKKARREIYTMLAESE</sequence>
<evidence type="ECO:0000313" key="4">
    <source>
        <dbReference type="Proteomes" id="UP000465361"/>
    </source>
</evidence>
<gene>
    <name evidence="3" type="ORF">MBOT_32120</name>
</gene>
<dbReference type="AlphaFoldDB" id="A0A7I9Y1J9"/>
<dbReference type="InterPro" id="IPR036390">
    <property type="entry name" value="WH_DNA-bd_sf"/>
</dbReference>
<feature type="compositionally biased region" description="Gly residues" evidence="1">
    <location>
        <begin position="242"/>
        <end position="261"/>
    </location>
</feature>
<evidence type="ECO:0000259" key="2">
    <source>
        <dbReference type="Pfam" id="PF03551"/>
    </source>
</evidence>
<evidence type="ECO:0000256" key="1">
    <source>
        <dbReference type="SAM" id="MobiDB-lite"/>
    </source>
</evidence>
<dbReference type="Proteomes" id="UP000465361">
    <property type="component" value="Unassembled WGS sequence"/>
</dbReference>